<dbReference type="Pfam" id="PF17790">
    <property type="entry name" value="MG1"/>
    <property type="match status" value="1"/>
</dbReference>
<name>A0A9D3M384_ANGAN</name>
<dbReference type="Pfam" id="PF17791">
    <property type="entry name" value="MG3"/>
    <property type="match status" value="1"/>
</dbReference>
<organism evidence="2 3">
    <name type="scientific">Anguilla anguilla</name>
    <name type="common">European freshwater eel</name>
    <name type="synonym">Muraena anguilla</name>
    <dbReference type="NCBI Taxonomy" id="7936"/>
    <lineage>
        <taxon>Eukaryota</taxon>
        <taxon>Metazoa</taxon>
        <taxon>Chordata</taxon>
        <taxon>Craniata</taxon>
        <taxon>Vertebrata</taxon>
        <taxon>Euteleostomi</taxon>
        <taxon>Actinopterygii</taxon>
        <taxon>Neopterygii</taxon>
        <taxon>Teleostei</taxon>
        <taxon>Anguilliformes</taxon>
        <taxon>Anguillidae</taxon>
        <taxon>Anguilla</taxon>
    </lineage>
</organism>
<dbReference type="InterPro" id="IPR040839">
    <property type="entry name" value="MG4"/>
</dbReference>
<sequence>MHEREWPSGLLAMNRETTFTVSLKSYPDKKQTFATESVTLTAEKDYQAVATLRLLPTDLSKDVTNVYLEARFSDLTSEQKLPVSRDNGFLFIQTDKPLYTPEQSVKVRVFSLNAELKPALRPVTLTFLDPEAMVVDTVDLQDVTGILSMQNPFKIPLKQSKNSVLSRLQFGVWKIEATYAEEFITTARTEFEVKEYVLPNISVIIEPEANYISTANFESFKVKVMARYMHGLPVVVADVFLKFGYTDQSSTNVLAGSLRRGAIRNGKGDFELKVKEVFEGEAEGPRTLQALDGKTFYITTTVQESTGGISQESELATVKFCLSPYTLGLIATPPFIKPGLPYFVRVMVKDPLGQPVPRVPVKALVTIMDDETQAQDHSDQNKYRKSQADGTALFTYNIPPNSKTATFSLQTEDSTLPHTSQAKLTYSAEAYKSINKRYLYIDWASHYQDMKVGEYASINVYFYHHPSITLGTFSYQIISKGKIVKVKTVPRVGSSNVQNINFHVTADMVPSARLLVYYILTGEQMAELVADSVWFSVKAKCVNGLKTKLWANQESYEPKENLMLQVQAGHGSLVALSSTDTAVYNLRAPSSDPMARTLRHIERSDQGCGGGGGKDNANVFHTAGLTLMTNATAKATSSEDATCSAVLRPKRSTDMKKEMIKKVQTYNTKEQQYCCNGG</sequence>
<dbReference type="Gene3D" id="2.60.40.1940">
    <property type="match status" value="1"/>
</dbReference>
<accession>A0A9D3M384</accession>
<dbReference type="PANTHER" id="PTHR11412">
    <property type="entry name" value="MACROGLOBULIN / COMPLEMENT"/>
    <property type="match status" value="1"/>
</dbReference>
<evidence type="ECO:0000313" key="3">
    <source>
        <dbReference type="Proteomes" id="UP001044222"/>
    </source>
</evidence>
<gene>
    <name evidence="2" type="ORF">ANANG_G00193180</name>
</gene>
<dbReference type="EMBL" id="JAFIRN010000010">
    <property type="protein sequence ID" value="KAG5840864.1"/>
    <property type="molecule type" value="Genomic_DNA"/>
</dbReference>
<evidence type="ECO:0000313" key="2">
    <source>
        <dbReference type="EMBL" id="KAG5840864.1"/>
    </source>
</evidence>
<protein>
    <recommendedName>
        <fullName evidence="1">Alpha-2-macroglobulin bait region domain-containing protein</fullName>
    </recommendedName>
</protein>
<evidence type="ECO:0000259" key="1">
    <source>
        <dbReference type="SMART" id="SM01359"/>
    </source>
</evidence>
<dbReference type="Pfam" id="PF17789">
    <property type="entry name" value="MG4"/>
    <property type="match status" value="1"/>
</dbReference>
<feature type="domain" description="Alpha-2-macroglobulin bait region" evidence="1">
    <location>
        <begin position="439"/>
        <end position="586"/>
    </location>
</feature>
<dbReference type="InterPro" id="IPR041425">
    <property type="entry name" value="C3/4/5_MG1"/>
</dbReference>
<dbReference type="Gene3D" id="2.60.40.1930">
    <property type="match status" value="3"/>
</dbReference>
<dbReference type="InterPro" id="IPR013783">
    <property type="entry name" value="Ig-like_fold"/>
</dbReference>
<comment type="caution">
    <text evidence="2">The sequence shown here is derived from an EMBL/GenBank/DDBJ whole genome shotgun (WGS) entry which is preliminary data.</text>
</comment>
<reference evidence="2" key="1">
    <citation type="submission" date="2021-01" db="EMBL/GenBank/DDBJ databases">
        <title>A chromosome-scale assembly of European eel, Anguilla anguilla.</title>
        <authorList>
            <person name="Henkel C."/>
            <person name="Jong-Raadsen S.A."/>
            <person name="Dufour S."/>
            <person name="Weltzien F.-A."/>
            <person name="Palstra A.P."/>
            <person name="Pelster B."/>
            <person name="Spaink H.P."/>
            <person name="Van Den Thillart G.E."/>
            <person name="Jansen H."/>
            <person name="Zahm M."/>
            <person name="Klopp C."/>
            <person name="Cedric C."/>
            <person name="Louis A."/>
            <person name="Berthelot C."/>
            <person name="Parey E."/>
            <person name="Roest Crollius H."/>
            <person name="Montfort J."/>
            <person name="Robinson-Rechavi M."/>
            <person name="Bucao C."/>
            <person name="Bouchez O."/>
            <person name="Gislard M."/>
            <person name="Lluch J."/>
            <person name="Milhes M."/>
            <person name="Lampietro C."/>
            <person name="Lopez Roques C."/>
            <person name="Donnadieu C."/>
            <person name="Braasch I."/>
            <person name="Desvignes T."/>
            <person name="Postlethwait J."/>
            <person name="Bobe J."/>
            <person name="Guiguen Y."/>
            <person name="Dirks R."/>
        </authorList>
    </citation>
    <scope>NUCLEOTIDE SEQUENCE</scope>
    <source>
        <strain evidence="2">Tag_6206</strain>
        <tissue evidence="2">Liver</tissue>
    </source>
</reference>
<dbReference type="Proteomes" id="UP001044222">
    <property type="component" value="Chromosome 10"/>
</dbReference>
<dbReference type="GO" id="GO:0004866">
    <property type="term" value="F:endopeptidase inhibitor activity"/>
    <property type="evidence" value="ECO:0007669"/>
    <property type="project" value="InterPro"/>
</dbReference>
<dbReference type="Pfam" id="PF01835">
    <property type="entry name" value="MG2"/>
    <property type="match status" value="1"/>
</dbReference>
<proteinExistence type="predicted"/>
<keyword evidence="3" id="KW-1185">Reference proteome</keyword>
<dbReference type="InterPro" id="IPR041555">
    <property type="entry name" value="MG3"/>
</dbReference>
<dbReference type="Pfam" id="PF07703">
    <property type="entry name" value="A2M_BRD"/>
    <property type="match status" value="1"/>
</dbReference>
<dbReference type="Gene3D" id="6.20.50.160">
    <property type="match status" value="1"/>
</dbReference>
<dbReference type="InterPro" id="IPR011625">
    <property type="entry name" value="A2M_N_BRD"/>
</dbReference>
<dbReference type="InterPro" id="IPR050473">
    <property type="entry name" value="A2M/Complement_sys"/>
</dbReference>
<dbReference type="AlphaFoldDB" id="A0A9D3M384"/>
<dbReference type="SMART" id="SM01359">
    <property type="entry name" value="A2M_N_2"/>
    <property type="match status" value="1"/>
</dbReference>
<dbReference type="InterPro" id="IPR002890">
    <property type="entry name" value="MG2"/>
</dbReference>
<dbReference type="Gene3D" id="2.60.40.10">
    <property type="entry name" value="Immunoglobulins"/>
    <property type="match status" value="1"/>
</dbReference>
<dbReference type="PANTHER" id="PTHR11412:SF83">
    <property type="entry name" value="COMPLEMENT C5"/>
    <property type="match status" value="1"/>
</dbReference>